<evidence type="ECO:0000256" key="1">
    <source>
        <dbReference type="ARBA" id="ARBA00022723"/>
    </source>
</evidence>
<sequence length="278" mass="32415">MTFTCGTCWREFPAGWHSREQHLNATGHQVPSYECDTCDRFFGSSQAVEQHMNALGHWAENVYHNYNDDPEFECDNCSDCFSDEDDLREHKVQYHYYCDPCDRYFHSYNNISQHLNSRTHRGGTIECQFCRKSCNTATGLVHHLERGACPNAPLDRDKLYQAVRRRDPNGLISKKLLDWHASSTYQATERAYNPNARAYECYLCHRHFGALQSLNFHLNSTAHTQALYHCPNRNCGREYKTLASVINHLESESCGFMRFESVQRNVQRIVDPHRMIAF</sequence>
<keyword evidence="3 5" id="KW-0863">Zinc-finger</keyword>
<name>E3Q7P5_COLGM</name>
<dbReference type="Gene3D" id="3.30.160.60">
    <property type="entry name" value="Classic Zinc Finger"/>
    <property type="match status" value="3"/>
</dbReference>
<proteinExistence type="predicted"/>
<accession>E3Q7P5</accession>
<gene>
    <name evidence="7" type="ORF">GLRG_02078</name>
</gene>
<feature type="domain" description="C2H2-type" evidence="6">
    <location>
        <begin position="199"/>
        <end position="224"/>
    </location>
</feature>
<dbReference type="InterPro" id="IPR013087">
    <property type="entry name" value="Znf_C2H2_type"/>
</dbReference>
<keyword evidence="1" id="KW-0479">Metal-binding</keyword>
<dbReference type="RefSeq" id="XP_008090927.1">
    <property type="nucleotide sequence ID" value="XM_008092736.1"/>
</dbReference>
<reference evidence="8" key="1">
    <citation type="journal article" date="2012" name="Nat. Genet.">
        <title>Lifestyle transitions in plant pathogenic Colletotrichum fungi deciphered by genome and transcriptome analyses.</title>
        <authorList>
            <person name="O'Connell R.J."/>
            <person name="Thon M.R."/>
            <person name="Hacquard S."/>
            <person name="Amyotte S.G."/>
            <person name="Kleemann J."/>
            <person name="Torres M.F."/>
            <person name="Damm U."/>
            <person name="Buiate E.A."/>
            <person name="Epstein L."/>
            <person name="Alkan N."/>
            <person name="Altmueller J."/>
            <person name="Alvarado-Balderrama L."/>
            <person name="Bauser C.A."/>
            <person name="Becker C."/>
            <person name="Birren B.W."/>
            <person name="Chen Z."/>
            <person name="Choi J."/>
            <person name="Crouch J.A."/>
            <person name="Duvick J.P."/>
            <person name="Farman M.A."/>
            <person name="Gan P."/>
            <person name="Heiman D."/>
            <person name="Henrissat B."/>
            <person name="Howard R.J."/>
            <person name="Kabbage M."/>
            <person name="Koch C."/>
            <person name="Kracher B."/>
            <person name="Kubo Y."/>
            <person name="Law A.D."/>
            <person name="Lebrun M.-H."/>
            <person name="Lee Y.-H."/>
            <person name="Miyara I."/>
            <person name="Moore N."/>
            <person name="Neumann U."/>
            <person name="Nordstroem K."/>
            <person name="Panaccione D.G."/>
            <person name="Panstruga R."/>
            <person name="Place M."/>
            <person name="Proctor R.H."/>
            <person name="Prusky D."/>
            <person name="Rech G."/>
            <person name="Reinhardt R."/>
            <person name="Rollins J.A."/>
            <person name="Rounsley S."/>
            <person name="Schardl C.L."/>
            <person name="Schwartz D.C."/>
            <person name="Shenoy N."/>
            <person name="Shirasu K."/>
            <person name="Sikhakolli U.R."/>
            <person name="Stueber K."/>
            <person name="Sukno S.A."/>
            <person name="Sweigard J.A."/>
            <person name="Takano Y."/>
            <person name="Takahara H."/>
            <person name="Trail F."/>
            <person name="van der Does H.C."/>
            <person name="Voll L.M."/>
            <person name="Will I."/>
            <person name="Young S."/>
            <person name="Zeng Q."/>
            <person name="Zhang J."/>
            <person name="Zhou S."/>
            <person name="Dickman M.B."/>
            <person name="Schulze-Lefert P."/>
            <person name="Ver Loren van Themaat E."/>
            <person name="Ma L.-J."/>
            <person name="Vaillancourt L.J."/>
        </authorList>
    </citation>
    <scope>NUCLEOTIDE SEQUENCE [LARGE SCALE GENOMIC DNA]</scope>
    <source>
        <strain evidence="8">M1.001 / M2 / FGSC 10212</strain>
    </source>
</reference>
<dbReference type="VEuPathDB" id="FungiDB:GLRG_02078"/>
<dbReference type="EMBL" id="GG697336">
    <property type="protein sequence ID" value="EFQ26907.1"/>
    <property type="molecule type" value="Genomic_DNA"/>
</dbReference>
<evidence type="ECO:0000256" key="2">
    <source>
        <dbReference type="ARBA" id="ARBA00022737"/>
    </source>
</evidence>
<dbReference type="OrthoDB" id="6077919at2759"/>
<keyword evidence="2" id="KW-0677">Repeat</keyword>
<evidence type="ECO:0000256" key="5">
    <source>
        <dbReference type="PROSITE-ProRule" id="PRU00042"/>
    </source>
</evidence>
<dbReference type="SMART" id="SM00451">
    <property type="entry name" value="ZnF_U1"/>
    <property type="match status" value="3"/>
</dbReference>
<keyword evidence="8" id="KW-1185">Reference proteome</keyword>
<protein>
    <recommendedName>
        <fullName evidence="6">C2H2-type domain-containing protein</fullName>
    </recommendedName>
</protein>
<evidence type="ECO:0000256" key="3">
    <source>
        <dbReference type="ARBA" id="ARBA00022771"/>
    </source>
</evidence>
<dbReference type="SMART" id="SM00355">
    <property type="entry name" value="ZnF_C2H2"/>
    <property type="match status" value="6"/>
</dbReference>
<evidence type="ECO:0000313" key="7">
    <source>
        <dbReference type="EMBL" id="EFQ26907.1"/>
    </source>
</evidence>
<dbReference type="Proteomes" id="UP000008782">
    <property type="component" value="Unassembled WGS sequence"/>
</dbReference>
<dbReference type="AlphaFoldDB" id="E3Q7P5"/>
<evidence type="ECO:0000256" key="4">
    <source>
        <dbReference type="ARBA" id="ARBA00022833"/>
    </source>
</evidence>
<evidence type="ECO:0000259" key="6">
    <source>
        <dbReference type="PROSITE" id="PS50157"/>
    </source>
</evidence>
<dbReference type="InterPro" id="IPR003604">
    <property type="entry name" value="Matrin/U1-like-C_Znf_C2H2"/>
</dbReference>
<dbReference type="GeneID" id="24407443"/>
<dbReference type="PROSITE" id="PS00028">
    <property type="entry name" value="ZINC_FINGER_C2H2_1"/>
    <property type="match status" value="3"/>
</dbReference>
<dbReference type="InterPro" id="IPR036236">
    <property type="entry name" value="Znf_C2H2_sf"/>
</dbReference>
<evidence type="ECO:0000313" key="8">
    <source>
        <dbReference type="Proteomes" id="UP000008782"/>
    </source>
</evidence>
<dbReference type="PANTHER" id="PTHR24379">
    <property type="entry name" value="KRAB AND ZINC FINGER DOMAIN-CONTAINING"/>
    <property type="match status" value="1"/>
</dbReference>
<feature type="domain" description="C2H2-type" evidence="6">
    <location>
        <begin position="33"/>
        <end position="62"/>
    </location>
</feature>
<dbReference type="SUPFAM" id="SSF57667">
    <property type="entry name" value="beta-beta-alpha zinc fingers"/>
    <property type="match status" value="2"/>
</dbReference>
<keyword evidence="4" id="KW-0862">Zinc</keyword>
<dbReference type="GO" id="GO:0008270">
    <property type="term" value="F:zinc ion binding"/>
    <property type="evidence" value="ECO:0007669"/>
    <property type="project" value="UniProtKB-KW"/>
</dbReference>
<dbReference type="GO" id="GO:0003676">
    <property type="term" value="F:nucleic acid binding"/>
    <property type="evidence" value="ECO:0007669"/>
    <property type="project" value="InterPro"/>
</dbReference>
<dbReference type="STRING" id="645133.E3Q7P5"/>
<feature type="domain" description="C2H2-type" evidence="6">
    <location>
        <begin position="72"/>
        <end position="100"/>
    </location>
</feature>
<dbReference type="eggNOG" id="KOG1721">
    <property type="taxonomic scope" value="Eukaryota"/>
</dbReference>
<dbReference type="HOGENOM" id="CLU_075838_0_0_1"/>
<dbReference type="PANTHER" id="PTHR24379:SF121">
    <property type="entry name" value="C2H2-TYPE DOMAIN-CONTAINING PROTEIN"/>
    <property type="match status" value="1"/>
</dbReference>
<organism evidence="8">
    <name type="scientific">Colletotrichum graminicola (strain M1.001 / M2 / FGSC 10212)</name>
    <name type="common">Maize anthracnose fungus</name>
    <name type="synonym">Glomerella graminicola</name>
    <dbReference type="NCBI Taxonomy" id="645133"/>
    <lineage>
        <taxon>Eukaryota</taxon>
        <taxon>Fungi</taxon>
        <taxon>Dikarya</taxon>
        <taxon>Ascomycota</taxon>
        <taxon>Pezizomycotina</taxon>
        <taxon>Sordariomycetes</taxon>
        <taxon>Hypocreomycetidae</taxon>
        <taxon>Glomerellales</taxon>
        <taxon>Glomerellaceae</taxon>
        <taxon>Colletotrichum</taxon>
        <taxon>Colletotrichum graminicola species complex</taxon>
    </lineage>
</organism>
<dbReference type="PROSITE" id="PS50157">
    <property type="entry name" value="ZINC_FINGER_C2H2_2"/>
    <property type="match status" value="3"/>
</dbReference>